<evidence type="ECO:0000313" key="1">
    <source>
        <dbReference type="EMBL" id="MPM96461.1"/>
    </source>
</evidence>
<dbReference type="AlphaFoldDB" id="A0A645E4F9"/>
<reference evidence="1" key="1">
    <citation type="submission" date="2019-08" db="EMBL/GenBank/DDBJ databases">
        <authorList>
            <person name="Kucharzyk K."/>
            <person name="Murdoch R.W."/>
            <person name="Higgins S."/>
            <person name="Loffler F."/>
        </authorList>
    </citation>
    <scope>NUCLEOTIDE SEQUENCE</scope>
</reference>
<gene>
    <name evidence="1" type="ORF">SDC9_143624</name>
</gene>
<protein>
    <submittedName>
        <fullName evidence="1">Uncharacterized protein</fullName>
    </submittedName>
</protein>
<sequence length="41" mass="4495">MRQFGKKFAADGVLWNSAAVTTGMNNENFFMVKTVNAVIVS</sequence>
<comment type="caution">
    <text evidence="1">The sequence shown here is derived from an EMBL/GenBank/DDBJ whole genome shotgun (WGS) entry which is preliminary data.</text>
</comment>
<proteinExistence type="predicted"/>
<dbReference type="EMBL" id="VSSQ01042840">
    <property type="protein sequence ID" value="MPM96461.1"/>
    <property type="molecule type" value="Genomic_DNA"/>
</dbReference>
<name>A0A645E4F9_9ZZZZ</name>
<accession>A0A645E4F9</accession>
<organism evidence="1">
    <name type="scientific">bioreactor metagenome</name>
    <dbReference type="NCBI Taxonomy" id="1076179"/>
    <lineage>
        <taxon>unclassified sequences</taxon>
        <taxon>metagenomes</taxon>
        <taxon>ecological metagenomes</taxon>
    </lineage>
</organism>